<sequence length="185" mass="21335">MEQTEVVKPESLDDLIKILHTIFESDSINVEEVQNIMESYESNPQDWMKYATFDQYRYTRNLVDEGNGKFNLMILCWGEGHGSSIHDHSDSHCFLKMLQGQLKETLFDWPEKKTHGDMVQKSQRVLQENKVAYINDSIGLHRMENVSHTECAASLHLYSPPFQSSFQQCSTVIWIPNGTFSKGKA</sequence>
<proteinExistence type="inferred from homology"/>
<evidence type="ECO:0000313" key="15">
    <source>
        <dbReference type="Proteomes" id="UP000005226"/>
    </source>
</evidence>
<keyword evidence="8 12" id="KW-0408">Iron</keyword>
<dbReference type="EC" id="1.13.11.20" evidence="13"/>
<dbReference type="GO" id="GO:0019448">
    <property type="term" value="P:L-cysteine catabolic process"/>
    <property type="evidence" value="ECO:0007669"/>
    <property type="project" value="TreeGrafter"/>
</dbReference>
<organism evidence="14 15">
    <name type="scientific">Takifugu rubripes</name>
    <name type="common">Japanese pufferfish</name>
    <name type="synonym">Fugu rubripes</name>
    <dbReference type="NCBI Taxonomy" id="31033"/>
    <lineage>
        <taxon>Eukaryota</taxon>
        <taxon>Metazoa</taxon>
        <taxon>Chordata</taxon>
        <taxon>Craniata</taxon>
        <taxon>Vertebrata</taxon>
        <taxon>Euteleostomi</taxon>
        <taxon>Actinopterygii</taxon>
        <taxon>Neopterygii</taxon>
        <taxon>Teleostei</taxon>
        <taxon>Neoteleostei</taxon>
        <taxon>Acanthomorphata</taxon>
        <taxon>Eupercaria</taxon>
        <taxon>Tetraodontiformes</taxon>
        <taxon>Tetradontoidea</taxon>
        <taxon>Tetraodontidae</taxon>
        <taxon>Takifugu</taxon>
    </lineage>
</organism>
<dbReference type="InterPro" id="IPR011051">
    <property type="entry name" value="RmlC_Cupin_sf"/>
</dbReference>
<dbReference type="UniPathway" id="UPA00012">
    <property type="reaction ID" value="UER00537"/>
</dbReference>
<dbReference type="FunFam" id="2.60.120.10:FF:000045">
    <property type="entry name" value="Cysteine dioxygenase 1"/>
    <property type="match status" value="1"/>
</dbReference>
<evidence type="ECO:0000256" key="12">
    <source>
        <dbReference type="PIRSR" id="PIRSR610300-51"/>
    </source>
</evidence>
<gene>
    <name evidence="14" type="primary">cdo1</name>
</gene>
<dbReference type="SUPFAM" id="SSF51182">
    <property type="entry name" value="RmlC-like cupins"/>
    <property type="match status" value="1"/>
</dbReference>
<evidence type="ECO:0000256" key="2">
    <source>
        <dbReference type="ARBA" id="ARBA00004759"/>
    </source>
</evidence>
<dbReference type="Ensembl" id="ENSTRUT00000050204.2">
    <property type="protein sequence ID" value="ENSTRUP00000051844.2"/>
    <property type="gene ID" value="ENSTRUG00000020607.2"/>
</dbReference>
<dbReference type="InterPro" id="IPR010300">
    <property type="entry name" value="CDO_1"/>
</dbReference>
<comment type="function">
    <text evidence="10">Catalyzes the oxidation of cysteine to cysteine sulfinic acid with addition of molecular dioxygen.</text>
</comment>
<comment type="pathway">
    <text evidence="2 13">Organosulfur biosynthesis; taurine biosynthesis; hypotaurine from L-cysteine: step 1/2.</text>
</comment>
<evidence type="ECO:0000256" key="11">
    <source>
        <dbReference type="PIRSR" id="PIRSR610300-50"/>
    </source>
</evidence>
<dbReference type="InterPro" id="IPR014710">
    <property type="entry name" value="RmlC-like_jellyroll"/>
</dbReference>
<evidence type="ECO:0000256" key="8">
    <source>
        <dbReference type="ARBA" id="ARBA00023004"/>
    </source>
</evidence>
<evidence type="ECO:0000313" key="14">
    <source>
        <dbReference type="Ensembl" id="ENSTRUP00000051844.2"/>
    </source>
</evidence>
<accession>A0A3B5K8H5</accession>
<evidence type="ECO:0000256" key="13">
    <source>
        <dbReference type="RuleBase" id="RU366010"/>
    </source>
</evidence>
<dbReference type="Gene3D" id="2.60.120.10">
    <property type="entry name" value="Jelly Rolls"/>
    <property type="match status" value="1"/>
</dbReference>
<dbReference type="GO" id="GO:0042412">
    <property type="term" value="P:taurine biosynthetic process"/>
    <property type="evidence" value="ECO:0007669"/>
    <property type="project" value="UniProtKB-UniRule"/>
</dbReference>
<evidence type="ECO:0000256" key="3">
    <source>
        <dbReference type="ARBA" id="ARBA00006622"/>
    </source>
</evidence>
<dbReference type="GO" id="GO:0017172">
    <property type="term" value="F:cysteine dioxygenase activity"/>
    <property type="evidence" value="ECO:0007669"/>
    <property type="project" value="UniProtKB-UniRule"/>
</dbReference>
<feature type="binding site" evidence="12">
    <location>
        <position position="141"/>
    </location>
    <ligand>
        <name>Fe cation</name>
        <dbReference type="ChEBI" id="CHEBI:24875"/>
        <note>catalytic</note>
    </ligand>
</feature>
<keyword evidence="7 13" id="KW-0560">Oxidoreductase</keyword>
<keyword evidence="4 12" id="KW-0479">Metal-binding</keyword>
<evidence type="ECO:0000256" key="7">
    <source>
        <dbReference type="ARBA" id="ARBA00023002"/>
    </source>
</evidence>
<reference evidence="14" key="2">
    <citation type="submission" date="2025-08" db="UniProtKB">
        <authorList>
            <consortium name="Ensembl"/>
        </authorList>
    </citation>
    <scope>IDENTIFICATION</scope>
</reference>
<feature type="cross-link" description="3'-(S-cysteinyl)-tyrosine (Cys-Tyr)" evidence="11">
    <location>
        <begin position="93"/>
        <end position="158"/>
    </location>
</feature>
<evidence type="ECO:0000256" key="5">
    <source>
        <dbReference type="ARBA" id="ARBA00022784"/>
    </source>
</evidence>
<dbReference type="CDD" id="cd10548">
    <property type="entry name" value="cupin_CDO"/>
    <property type="match status" value="1"/>
</dbReference>
<evidence type="ECO:0000256" key="4">
    <source>
        <dbReference type="ARBA" id="ARBA00022723"/>
    </source>
</evidence>
<feature type="binding site" evidence="12">
    <location>
        <position position="86"/>
    </location>
    <ligand>
        <name>Fe cation</name>
        <dbReference type="ChEBI" id="CHEBI:24875"/>
        <note>catalytic</note>
    </ligand>
</feature>
<keyword evidence="15" id="KW-1185">Reference proteome</keyword>
<name>A0A3B5K8H5_TAKRU</name>
<dbReference type="Proteomes" id="UP000005226">
    <property type="component" value="Chromosome 21"/>
</dbReference>
<keyword evidence="6 13" id="KW-0223">Dioxygenase</keyword>
<dbReference type="PANTHER" id="PTHR12918:SF1">
    <property type="entry name" value="CYSTEINE DIOXYGENASE TYPE 1"/>
    <property type="match status" value="1"/>
</dbReference>
<evidence type="ECO:0000256" key="10">
    <source>
        <dbReference type="ARBA" id="ARBA00033725"/>
    </source>
</evidence>
<comment type="similarity">
    <text evidence="3 13">Belongs to the cysteine dioxygenase family.</text>
</comment>
<comment type="catalytic activity">
    <reaction evidence="9">
        <text>L-cysteine + O2 = 3-sulfino-L-alanine + H(+)</text>
        <dbReference type="Rhea" id="RHEA:20441"/>
        <dbReference type="ChEBI" id="CHEBI:15378"/>
        <dbReference type="ChEBI" id="CHEBI:15379"/>
        <dbReference type="ChEBI" id="CHEBI:35235"/>
        <dbReference type="ChEBI" id="CHEBI:61085"/>
        <dbReference type="EC" id="1.13.11.20"/>
    </reaction>
    <physiologicalReaction direction="left-to-right" evidence="9">
        <dbReference type="Rhea" id="RHEA:20442"/>
    </physiologicalReaction>
</comment>
<comment type="cofactor">
    <cofactor evidence="1">
        <name>Ni(2+)</name>
        <dbReference type="ChEBI" id="CHEBI:49786"/>
    </cofactor>
</comment>
<evidence type="ECO:0000256" key="9">
    <source>
        <dbReference type="ARBA" id="ARBA00024284"/>
    </source>
</evidence>
<reference evidence="14" key="3">
    <citation type="submission" date="2025-09" db="UniProtKB">
        <authorList>
            <consortium name="Ensembl"/>
        </authorList>
    </citation>
    <scope>IDENTIFICATION</scope>
</reference>
<keyword evidence="5 11" id="KW-0883">Thioether bond</keyword>
<dbReference type="AlphaFoldDB" id="A0A3B5K8H5"/>
<dbReference type="PANTHER" id="PTHR12918">
    <property type="entry name" value="CYSTEINE DIOXYGENASE"/>
    <property type="match status" value="1"/>
</dbReference>
<protein>
    <recommendedName>
        <fullName evidence="13">Cysteine dioxygenase</fullName>
        <ecNumber evidence="13">1.13.11.20</ecNumber>
    </recommendedName>
</protein>
<comment type="cofactor">
    <cofactor evidence="13">
        <name>Fe cation</name>
        <dbReference type="ChEBI" id="CHEBI:24875"/>
    </cofactor>
    <text evidence="13">Binds 1 Fe cation per subunit.</text>
</comment>
<feature type="binding site" evidence="12">
    <location>
        <position position="88"/>
    </location>
    <ligand>
        <name>Fe cation</name>
        <dbReference type="ChEBI" id="CHEBI:24875"/>
        <note>catalytic</note>
    </ligand>
</feature>
<reference evidence="14 15" key="1">
    <citation type="journal article" date="2011" name="Genome Biol. Evol.">
        <title>Integration of the genetic map and genome assembly of fugu facilitates insights into distinct features of genome evolution in teleosts and mammals.</title>
        <authorList>
            <person name="Kai W."/>
            <person name="Kikuchi K."/>
            <person name="Tohari S."/>
            <person name="Chew A.K."/>
            <person name="Tay A."/>
            <person name="Fujiwara A."/>
            <person name="Hosoya S."/>
            <person name="Suetake H."/>
            <person name="Naruse K."/>
            <person name="Brenner S."/>
            <person name="Suzuki Y."/>
            <person name="Venkatesh B."/>
        </authorList>
    </citation>
    <scope>NUCLEOTIDE SEQUENCE [LARGE SCALE GENOMIC DNA]</scope>
</reference>
<dbReference type="Pfam" id="PF05995">
    <property type="entry name" value="CDO_I"/>
    <property type="match status" value="1"/>
</dbReference>
<dbReference type="GO" id="GO:0008198">
    <property type="term" value="F:ferrous iron binding"/>
    <property type="evidence" value="ECO:0007669"/>
    <property type="project" value="UniProtKB-ARBA"/>
</dbReference>
<evidence type="ECO:0000256" key="6">
    <source>
        <dbReference type="ARBA" id="ARBA00022964"/>
    </source>
</evidence>
<dbReference type="GeneTree" id="ENSGT00390000018226"/>
<evidence type="ECO:0000256" key="1">
    <source>
        <dbReference type="ARBA" id="ARBA00001967"/>
    </source>
</evidence>